<evidence type="ECO:0000256" key="1">
    <source>
        <dbReference type="SAM" id="SignalP"/>
    </source>
</evidence>
<dbReference type="Gene3D" id="2.40.128.270">
    <property type="match status" value="1"/>
</dbReference>
<dbReference type="RefSeq" id="WP_072994120.1">
    <property type="nucleotide sequence ID" value="NZ_FQYU01000004.1"/>
</dbReference>
<keyword evidence="1" id="KW-0732">Signal</keyword>
<dbReference type="InterPro" id="IPR053147">
    <property type="entry name" value="Hsp_HslJ-like"/>
</dbReference>
<evidence type="ECO:0000259" key="2">
    <source>
        <dbReference type="Pfam" id="PF03724"/>
    </source>
</evidence>
<name>A0A1M6IQB4_9FLAO</name>
<feature type="signal peptide" evidence="1">
    <location>
        <begin position="1"/>
        <end position="25"/>
    </location>
</feature>
<dbReference type="Pfam" id="PF03724">
    <property type="entry name" value="META"/>
    <property type="match status" value="1"/>
</dbReference>
<gene>
    <name evidence="3" type="ORF">SAMN04488513_10480</name>
</gene>
<dbReference type="PROSITE" id="PS51257">
    <property type="entry name" value="PROKAR_LIPOPROTEIN"/>
    <property type="match status" value="1"/>
</dbReference>
<dbReference type="OrthoDB" id="880459at2"/>
<organism evidence="3 4">
    <name type="scientific">Pseudozobellia thermophila</name>
    <dbReference type="NCBI Taxonomy" id="192903"/>
    <lineage>
        <taxon>Bacteria</taxon>
        <taxon>Pseudomonadati</taxon>
        <taxon>Bacteroidota</taxon>
        <taxon>Flavobacteriia</taxon>
        <taxon>Flavobacteriales</taxon>
        <taxon>Flavobacteriaceae</taxon>
        <taxon>Pseudozobellia</taxon>
    </lineage>
</organism>
<evidence type="ECO:0000313" key="4">
    <source>
        <dbReference type="Proteomes" id="UP000184543"/>
    </source>
</evidence>
<dbReference type="PANTHER" id="PTHR35535:SF2">
    <property type="entry name" value="DUF306 DOMAIN-CONTAINING PROTEIN"/>
    <property type="match status" value="1"/>
</dbReference>
<dbReference type="InterPro" id="IPR038670">
    <property type="entry name" value="HslJ-like_sf"/>
</dbReference>
<dbReference type="EMBL" id="FQYU01000004">
    <property type="protein sequence ID" value="SHJ36644.1"/>
    <property type="molecule type" value="Genomic_DNA"/>
</dbReference>
<dbReference type="InterPro" id="IPR005184">
    <property type="entry name" value="DUF306_Meta_HslJ"/>
</dbReference>
<proteinExistence type="predicted"/>
<sequence length="149" mass="16579">MKTYTSLCILLLVLVFASCSSTQKATDNTLFSSAWELEYLSGPRIAFSGLYPDRKPAIRFNPQNSRVEGNNSCNGYSADFTLDGNQISFGEPGPTTMMFCGQGEGFFLNTMKKITAYRIDADGKLELLMDEVPMMRFKPMEDSPKANKP</sequence>
<dbReference type="AlphaFoldDB" id="A0A1M6IQB4"/>
<reference evidence="4" key="1">
    <citation type="submission" date="2016-11" db="EMBL/GenBank/DDBJ databases">
        <authorList>
            <person name="Varghese N."/>
            <person name="Submissions S."/>
        </authorList>
    </citation>
    <scope>NUCLEOTIDE SEQUENCE [LARGE SCALE GENOMIC DNA]</scope>
    <source>
        <strain evidence="4">DSM 19858</strain>
    </source>
</reference>
<feature type="chain" id="PRO_5013268810" evidence="1">
    <location>
        <begin position="26"/>
        <end position="149"/>
    </location>
</feature>
<feature type="domain" description="DUF306" evidence="2">
    <location>
        <begin position="29"/>
        <end position="137"/>
    </location>
</feature>
<accession>A0A1M6IQB4</accession>
<dbReference type="PANTHER" id="PTHR35535">
    <property type="entry name" value="HEAT SHOCK PROTEIN HSLJ"/>
    <property type="match status" value="1"/>
</dbReference>
<keyword evidence="4" id="KW-1185">Reference proteome</keyword>
<protein>
    <submittedName>
        <fullName evidence="3">Heat shock protein HslJ</fullName>
    </submittedName>
</protein>
<dbReference type="STRING" id="192903.SAMN04488513_10480"/>
<evidence type="ECO:0000313" key="3">
    <source>
        <dbReference type="EMBL" id="SHJ36644.1"/>
    </source>
</evidence>
<keyword evidence="3" id="KW-0346">Stress response</keyword>
<dbReference type="Proteomes" id="UP000184543">
    <property type="component" value="Unassembled WGS sequence"/>
</dbReference>